<sequence length="622" mass="64788">MFEHSGHTAKSLSSNSLGNWTTHRPIVMEQRACPTQLDVLSQDSTDFVSRGIKRKRVDLSLGLGNSSSSSDSSKQSMGTCCTLSSTAKDKDDGSSIDLDLNFQFSLCSEGTSKLGTNACNAKTSEKQPPTDLKLSLTVGPAESIVTDVDLNVASQDHTVMLQSCNMASVSTVDEGSTSARWKSGGMLHPYLLPVGSNQSHCPLPMPPAIQLAKIPVACSSGVISPQQRCSSTKVCSQPGCSKGARGSSRRCIAHGGGRRCQREGCKRGAEGKTIFCKAHGGGRRCEHLGCTKSAEGRTDFCIAHGGGRRCSKEGCKKAARGKSGLCIKHGGGKRCQKENCTKSAEGQSGFCIAHGGGRRCKHEGCTKGAQGSTNFCKSHGGGKRCTHPNCSKGAEGSTLFCKGHGGGKRCAAEGCPKSVHGGTEFCVAHGGGKRCVVPGCTKSARGRTDCCVRHGGGKRCQFAGCSKSAQGSTDFCKAHGGGKRCLWGQPGSDLATSSAPCERFSRGKNGLCVAHNALVEDSRVRGGETLGAMGLPGPVANNMVNHGSIYRTADGESFNPFKLSERSNNVLHPAGTLHHGPISAPEGRVRGGNIVAMLSTGMNLGKQLSYNVEASTSGGNWL</sequence>
<feature type="domain" description="WRKY19-like zinc finger" evidence="1">
    <location>
        <begin position="307"/>
        <end position="331"/>
    </location>
</feature>
<name>A0A2S3HJ30_9POAL</name>
<dbReference type="AlphaFoldDB" id="A0A2S3HJ30"/>
<dbReference type="Proteomes" id="UP000243499">
    <property type="component" value="Chromosome 4"/>
</dbReference>
<dbReference type="InterPro" id="IPR056866">
    <property type="entry name" value="Znf_WRKY19"/>
</dbReference>
<feature type="domain" description="WRKY19-like zinc finger" evidence="1">
    <location>
        <begin position="332"/>
        <end position="356"/>
    </location>
</feature>
<evidence type="ECO:0000259" key="1">
    <source>
        <dbReference type="Pfam" id="PF24906"/>
    </source>
</evidence>
<organism evidence="2">
    <name type="scientific">Panicum hallii</name>
    <dbReference type="NCBI Taxonomy" id="206008"/>
    <lineage>
        <taxon>Eukaryota</taxon>
        <taxon>Viridiplantae</taxon>
        <taxon>Streptophyta</taxon>
        <taxon>Embryophyta</taxon>
        <taxon>Tracheophyta</taxon>
        <taxon>Spermatophyta</taxon>
        <taxon>Magnoliopsida</taxon>
        <taxon>Liliopsida</taxon>
        <taxon>Poales</taxon>
        <taxon>Poaceae</taxon>
        <taxon>PACMAD clade</taxon>
        <taxon>Panicoideae</taxon>
        <taxon>Panicodae</taxon>
        <taxon>Paniceae</taxon>
        <taxon>Panicinae</taxon>
        <taxon>Panicum</taxon>
        <taxon>Panicum sect. Panicum</taxon>
    </lineage>
</organism>
<dbReference type="PANTHER" id="PTHR31827">
    <property type="entry name" value="EMB|CAB89363.1"/>
    <property type="match status" value="1"/>
</dbReference>
<dbReference type="EMBL" id="CM008049">
    <property type="protein sequence ID" value="PAN24001.1"/>
    <property type="molecule type" value="Genomic_DNA"/>
</dbReference>
<proteinExistence type="predicted"/>
<gene>
    <name evidence="2" type="ORF">PAHAL_4G136200</name>
</gene>
<feature type="domain" description="WRKY19-like zinc finger" evidence="1">
    <location>
        <begin position="457"/>
        <end position="481"/>
    </location>
</feature>
<evidence type="ECO:0000313" key="2">
    <source>
        <dbReference type="EMBL" id="PAN24001.1"/>
    </source>
</evidence>
<protein>
    <recommendedName>
        <fullName evidence="1">WRKY19-like zinc finger domain-containing protein</fullName>
    </recommendedName>
</protein>
<feature type="domain" description="WRKY19-like zinc finger" evidence="1">
    <location>
        <begin position="382"/>
        <end position="406"/>
    </location>
</feature>
<dbReference type="Pfam" id="PF24906">
    <property type="entry name" value="Zf_WRKY19"/>
    <property type="match status" value="8"/>
</dbReference>
<dbReference type="PANTHER" id="PTHR31827:SF60">
    <property type="entry name" value="OS11G0223400 PROTEIN"/>
    <property type="match status" value="1"/>
</dbReference>
<feature type="domain" description="WRKY19-like zinc finger" evidence="1">
    <location>
        <begin position="282"/>
        <end position="306"/>
    </location>
</feature>
<accession>A0A2S3HJ30</accession>
<feature type="domain" description="WRKY19-like zinc finger" evidence="1">
    <location>
        <begin position="407"/>
        <end position="431"/>
    </location>
</feature>
<feature type="domain" description="WRKY19-like zinc finger" evidence="1">
    <location>
        <begin position="357"/>
        <end position="381"/>
    </location>
</feature>
<dbReference type="Gramene" id="PAN24001">
    <property type="protein sequence ID" value="PAN24001"/>
    <property type="gene ID" value="PAHAL_4G136200"/>
</dbReference>
<reference evidence="2" key="1">
    <citation type="submission" date="2018-04" db="EMBL/GenBank/DDBJ databases">
        <title>WGS assembly of Panicum hallii.</title>
        <authorList>
            <person name="Lovell J."/>
            <person name="Jenkins J."/>
            <person name="Lowry D."/>
            <person name="Mamidi S."/>
            <person name="Sreedasyam A."/>
            <person name="Weng X."/>
            <person name="Barry K."/>
            <person name="Bonette J."/>
            <person name="Campitelli B."/>
            <person name="Daum C."/>
            <person name="Gordon S."/>
            <person name="Gould B."/>
            <person name="Lipzen A."/>
            <person name="Macqueen A."/>
            <person name="Palacio-Mejia J."/>
            <person name="Plott C."/>
            <person name="Shakirov E."/>
            <person name="Shu S."/>
            <person name="Yoshinaga Y."/>
            <person name="Zane M."/>
            <person name="Rokhsar D."/>
            <person name="Grimwood J."/>
            <person name="Schmutz J."/>
            <person name="Juenger T."/>
        </authorList>
    </citation>
    <scope>NUCLEOTIDE SEQUENCE [LARGE SCALE GENOMIC DNA]</scope>
    <source>
        <strain evidence="2">FIL2</strain>
    </source>
</reference>
<feature type="domain" description="WRKY19-like zinc finger" evidence="1">
    <location>
        <begin position="432"/>
        <end position="456"/>
    </location>
</feature>